<evidence type="ECO:0000256" key="5">
    <source>
        <dbReference type="ARBA" id="ARBA00022692"/>
    </source>
</evidence>
<organism evidence="10 11">
    <name type="scientific">Paractinoplanes pyxinae</name>
    <dbReference type="NCBI Taxonomy" id="2997416"/>
    <lineage>
        <taxon>Bacteria</taxon>
        <taxon>Bacillati</taxon>
        <taxon>Actinomycetota</taxon>
        <taxon>Actinomycetes</taxon>
        <taxon>Micromonosporales</taxon>
        <taxon>Micromonosporaceae</taxon>
        <taxon>Paractinoplanes</taxon>
    </lineage>
</organism>
<dbReference type="InterPro" id="IPR051789">
    <property type="entry name" value="Bact_Polyamine_Transport"/>
</dbReference>
<comment type="similarity">
    <text evidence="2">Belongs to the binding-protein-dependent transport system permease family. CysTW subfamily.</text>
</comment>
<protein>
    <submittedName>
        <fullName evidence="10">ABC transporter permease</fullName>
    </submittedName>
</protein>
<evidence type="ECO:0000256" key="3">
    <source>
        <dbReference type="ARBA" id="ARBA00022448"/>
    </source>
</evidence>
<evidence type="ECO:0000256" key="2">
    <source>
        <dbReference type="ARBA" id="ARBA00007069"/>
    </source>
</evidence>
<dbReference type="InterPro" id="IPR035906">
    <property type="entry name" value="MetI-like_sf"/>
</dbReference>
<evidence type="ECO:0000256" key="6">
    <source>
        <dbReference type="ARBA" id="ARBA00022989"/>
    </source>
</evidence>
<evidence type="ECO:0000256" key="1">
    <source>
        <dbReference type="ARBA" id="ARBA00004651"/>
    </source>
</evidence>
<feature type="transmembrane region" description="Helical" evidence="8">
    <location>
        <begin position="207"/>
        <end position="235"/>
    </location>
</feature>
<reference evidence="10" key="1">
    <citation type="submission" date="2022-11" db="EMBL/GenBank/DDBJ databases">
        <authorList>
            <person name="Somphong A."/>
            <person name="Phongsopitanun W."/>
        </authorList>
    </citation>
    <scope>NUCLEOTIDE SEQUENCE</scope>
    <source>
        <strain evidence="10">Pm04-4</strain>
    </source>
</reference>
<dbReference type="PANTHER" id="PTHR43848">
    <property type="entry name" value="PUTRESCINE TRANSPORT SYSTEM PERMEASE PROTEIN POTI"/>
    <property type="match status" value="1"/>
</dbReference>
<keyword evidence="6 8" id="KW-1133">Transmembrane helix</keyword>
<comment type="subcellular location">
    <subcellularLocation>
        <location evidence="1 8">Cell membrane</location>
        <topology evidence="1 8">Multi-pass membrane protein</topology>
    </subcellularLocation>
</comment>
<dbReference type="Gene3D" id="1.10.3720.10">
    <property type="entry name" value="MetI-like"/>
    <property type="match status" value="1"/>
</dbReference>
<dbReference type="EMBL" id="JAPNTZ010000008">
    <property type="protein sequence ID" value="MCY1141134.1"/>
    <property type="molecule type" value="Genomic_DNA"/>
</dbReference>
<feature type="transmembrane region" description="Helical" evidence="8">
    <location>
        <begin position="86"/>
        <end position="113"/>
    </location>
</feature>
<feature type="transmembrane region" description="Helical" evidence="8">
    <location>
        <begin position="153"/>
        <end position="174"/>
    </location>
</feature>
<feature type="transmembrane region" description="Helical" evidence="8">
    <location>
        <begin position="255"/>
        <end position="276"/>
    </location>
</feature>
<feature type="transmembrane region" description="Helical" evidence="8">
    <location>
        <begin position="125"/>
        <end position="147"/>
    </location>
</feature>
<evidence type="ECO:0000256" key="8">
    <source>
        <dbReference type="RuleBase" id="RU363032"/>
    </source>
</evidence>
<feature type="domain" description="ABC transmembrane type-1" evidence="9">
    <location>
        <begin position="87"/>
        <end position="274"/>
    </location>
</feature>
<proteinExistence type="inferred from homology"/>
<dbReference type="SUPFAM" id="SSF161098">
    <property type="entry name" value="MetI-like"/>
    <property type="match status" value="1"/>
</dbReference>
<evidence type="ECO:0000256" key="4">
    <source>
        <dbReference type="ARBA" id="ARBA00022475"/>
    </source>
</evidence>
<dbReference type="PROSITE" id="PS50928">
    <property type="entry name" value="ABC_TM1"/>
    <property type="match status" value="1"/>
</dbReference>
<feature type="transmembrane region" description="Helical" evidence="8">
    <location>
        <begin position="34"/>
        <end position="55"/>
    </location>
</feature>
<dbReference type="CDD" id="cd06261">
    <property type="entry name" value="TM_PBP2"/>
    <property type="match status" value="1"/>
</dbReference>
<keyword evidence="4" id="KW-1003">Cell membrane</keyword>
<evidence type="ECO:0000256" key="7">
    <source>
        <dbReference type="ARBA" id="ARBA00023136"/>
    </source>
</evidence>
<dbReference type="Proteomes" id="UP001151002">
    <property type="component" value="Unassembled WGS sequence"/>
</dbReference>
<dbReference type="PANTHER" id="PTHR43848:SF2">
    <property type="entry name" value="PUTRESCINE TRANSPORT SYSTEM PERMEASE PROTEIN POTI"/>
    <property type="match status" value="1"/>
</dbReference>
<evidence type="ECO:0000313" key="11">
    <source>
        <dbReference type="Proteomes" id="UP001151002"/>
    </source>
</evidence>
<accession>A0ABT4B3Q9</accession>
<sequence length="285" mass="30667">MTASTLQRPQSSGTDDAAQLKPKRRITGRGMLHTYTWLIIAWLIVPIAVMIAFGFNDTPGRYNQTWDGFTFKWYGRLFEYSDLTSALVTSLVIAVVASLLSGALGTGIGYALGRYRFRGSGSLNLIMFATISSPELIMGASLLSLFVSAGAGLGPVTITIAHVMFSISFVAVVVRARVMTLDRSIEEAAADLGANGWTTFWKVTFPIILPAIFSGVLLAFALSIDDFIVTAFTAGTTKTFPLWIWGATRVGIPPQVNVMGTLIFAIGVLGAVIANIRSSRQGKRD</sequence>
<dbReference type="Pfam" id="PF00528">
    <property type="entry name" value="BPD_transp_1"/>
    <property type="match status" value="1"/>
</dbReference>
<gene>
    <name evidence="10" type="ORF">OWR29_24310</name>
</gene>
<dbReference type="RefSeq" id="WP_267565500.1">
    <property type="nucleotide sequence ID" value="NZ_JAPNTZ010000008.1"/>
</dbReference>
<evidence type="ECO:0000259" key="9">
    <source>
        <dbReference type="PROSITE" id="PS50928"/>
    </source>
</evidence>
<dbReference type="InterPro" id="IPR000515">
    <property type="entry name" value="MetI-like"/>
</dbReference>
<keyword evidence="11" id="KW-1185">Reference proteome</keyword>
<evidence type="ECO:0000313" key="10">
    <source>
        <dbReference type="EMBL" id="MCY1141134.1"/>
    </source>
</evidence>
<keyword evidence="5 8" id="KW-0812">Transmembrane</keyword>
<comment type="caution">
    <text evidence="10">The sequence shown here is derived from an EMBL/GenBank/DDBJ whole genome shotgun (WGS) entry which is preliminary data.</text>
</comment>
<keyword evidence="3 8" id="KW-0813">Transport</keyword>
<name>A0ABT4B3Q9_9ACTN</name>
<keyword evidence="7 8" id="KW-0472">Membrane</keyword>